<protein>
    <submittedName>
        <fullName evidence="2">Uncharacterized protein</fullName>
    </submittedName>
</protein>
<feature type="transmembrane region" description="Helical" evidence="1">
    <location>
        <begin position="83"/>
        <end position="104"/>
    </location>
</feature>
<evidence type="ECO:0000313" key="3">
    <source>
        <dbReference type="Proteomes" id="UP000712570"/>
    </source>
</evidence>
<dbReference type="EMBL" id="JAAOLX010000004">
    <property type="protein sequence ID" value="NHQ86171.1"/>
    <property type="molecule type" value="Genomic_DNA"/>
</dbReference>
<proteinExistence type="predicted"/>
<dbReference type="RefSeq" id="WP_166824649.1">
    <property type="nucleotide sequence ID" value="NZ_JAAOLX010000004.1"/>
</dbReference>
<keyword evidence="1" id="KW-1133">Transmembrane helix</keyword>
<accession>A0ABX0KNV5</accession>
<dbReference type="Proteomes" id="UP000712570">
    <property type="component" value="Unassembled WGS sequence"/>
</dbReference>
<evidence type="ECO:0000313" key="2">
    <source>
        <dbReference type="EMBL" id="NHQ86171.1"/>
    </source>
</evidence>
<keyword evidence="1" id="KW-0472">Membrane</keyword>
<keyword evidence="1" id="KW-0812">Transmembrane</keyword>
<evidence type="ECO:0000256" key="1">
    <source>
        <dbReference type="SAM" id="Phobius"/>
    </source>
</evidence>
<feature type="transmembrane region" description="Helical" evidence="1">
    <location>
        <begin position="7"/>
        <end position="29"/>
    </location>
</feature>
<keyword evidence="3" id="KW-1185">Reference proteome</keyword>
<feature type="transmembrane region" description="Helical" evidence="1">
    <location>
        <begin position="41"/>
        <end position="62"/>
    </location>
</feature>
<feature type="transmembrane region" description="Helical" evidence="1">
    <location>
        <begin position="116"/>
        <end position="136"/>
    </location>
</feature>
<comment type="caution">
    <text evidence="2">The sequence shown here is derived from an EMBL/GenBank/DDBJ whole genome shotgun (WGS) entry which is preliminary data.</text>
</comment>
<organism evidence="2 3">
    <name type="scientific">Iodobacter violaceini</name>
    <dbReference type="NCBI Taxonomy" id="3044271"/>
    <lineage>
        <taxon>Bacteria</taxon>
        <taxon>Pseudomonadati</taxon>
        <taxon>Pseudomonadota</taxon>
        <taxon>Betaproteobacteria</taxon>
        <taxon>Neisseriales</taxon>
        <taxon>Chitinibacteraceae</taxon>
        <taxon>Iodobacter</taxon>
    </lineage>
</organism>
<sequence>MLIRLGMMFLISKLLPIGSMVALIFSSFFTSHSYNSASGKYIGTLTPILSYLPAFLIAHFFIKHLKANDRITNEISGNKFITTGLAILLFFYVVYFLATTIPGGGPAFAVIQLGGFLVYISQVLIVIGVVAFLLAVEPKKV</sequence>
<gene>
    <name evidence="2" type="ORF">HA050_08585</name>
</gene>
<name>A0ABX0KNV5_9NEIS</name>
<reference evidence="2 3" key="1">
    <citation type="submission" date="2020-03" db="EMBL/GenBank/DDBJ databases">
        <title>Draft genome sequence of environmentally isolated violet-colored cultures.</title>
        <authorList>
            <person name="Wilson H.S."/>
        </authorList>
    </citation>
    <scope>NUCLEOTIDE SEQUENCE [LARGE SCALE GENOMIC DNA]</scope>
    <source>
        <strain evidence="2 3">HSC-16F04</strain>
    </source>
</reference>